<reference evidence="2" key="1">
    <citation type="submission" date="2021-03" db="EMBL/GenBank/DDBJ databases">
        <title>Draft genome sequence of rust myrtle Austropuccinia psidii MF-1, a brazilian biotype.</title>
        <authorList>
            <person name="Quecine M.C."/>
            <person name="Pachon D.M.R."/>
            <person name="Bonatelli M.L."/>
            <person name="Correr F.H."/>
            <person name="Franceschini L.M."/>
            <person name="Leite T.F."/>
            <person name="Margarido G.R.A."/>
            <person name="Almeida C.A."/>
            <person name="Ferrarezi J.A."/>
            <person name="Labate C.A."/>
        </authorList>
    </citation>
    <scope>NUCLEOTIDE SEQUENCE</scope>
    <source>
        <strain evidence="2">MF-1</strain>
    </source>
</reference>
<dbReference type="Proteomes" id="UP000765509">
    <property type="component" value="Unassembled WGS sequence"/>
</dbReference>
<feature type="compositionally biased region" description="Polar residues" evidence="1">
    <location>
        <begin position="1"/>
        <end position="16"/>
    </location>
</feature>
<dbReference type="AlphaFoldDB" id="A0A9Q3HT77"/>
<feature type="compositionally biased region" description="Polar residues" evidence="1">
    <location>
        <begin position="55"/>
        <end position="64"/>
    </location>
</feature>
<evidence type="ECO:0000313" key="3">
    <source>
        <dbReference type="Proteomes" id="UP000765509"/>
    </source>
</evidence>
<accession>A0A9Q3HT77</accession>
<sequence>MPSTRSGASYNSSRSPQKGYRYDYERIQSVLEGKGADSSTRSLSEHIQSKPEGIQQFNSTQIVSNPDRPLEKLNELLPSSEWSKNNPPPPKHVPKPTPVSRRSNSNVKRQPQAEEKGKAKEPATISYSQGYRIPKIQLDAMENLFQMARTMMEMKKREEARLKYKK</sequence>
<comment type="caution">
    <text evidence="2">The sequence shown here is derived from an EMBL/GenBank/DDBJ whole genome shotgun (WGS) entry which is preliminary data.</text>
</comment>
<feature type="compositionally biased region" description="Basic and acidic residues" evidence="1">
    <location>
        <begin position="111"/>
        <end position="121"/>
    </location>
</feature>
<name>A0A9Q3HT77_9BASI</name>
<dbReference type="EMBL" id="AVOT02025304">
    <property type="protein sequence ID" value="MBW0516488.1"/>
    <property type="molecule type" value="Genomic_DNA"/>
</dbReference>
<proteinExistence type="predicted"/>
<evidence type="ECO:0000313" key="2">
    <source>
        <dbReference type="EMBL" id="MBW0516488.1"/>
    </source>
</evidence>
<feature type="compositionally biased region" description="Polar residues" evidence="1">
    <location>
        <begin position="100"/>
        <end position="109"/>
    </location>
</feature>
<gene>
    <name evidence="2" type="ORF">O181_056203</name>
</gene>
<feature type="compositionally biased region" description="Pro residues" evidence="1">
    <location>
        <begin position="86"/>
        <end position="97"/>
    </location>
</feature>
<evidence type="ECO:0000256" key="1">
    <source>
        <dbReference type="SAM" id="MobiDB-lite"/>
    </source>
</evidence>
<organism evidence="2 3">
    <name type="scientific">Austropuccinia psidii MF-1</name>
    <dbReference type="NCBI Taxonomy" id="1389203"/>
    <lineage>
        <taxon>Eukaryota</taxon>
        <taxon>Fungi</taxon>
        <taxon>Dikarya</taxon>
        <taxon>Basidiomycota</taxon>
        <taxon>Pucciniomycotina</taxon>
        <taxon>Pucciniomycetes</taxon>
        <taxon>Pucciniales</taxon>
        <taxon>Sphaerophragmiaceae</taxon>
        <taxon>Austropuccinia</taxon>
    </lineage>
</organism>
<protein>
    <submittedName>
        <fullName evidence="2">Uncharacterized protein</fullName>
    </submittedName>
</protein>
<keyword evidence="3" id="KW-1185">Reference proteome</keyword>
<feature type="region of interest" description="Disordered" evidence="1">
    <location>
        <begin position="1"/>
        <end position="126"/>
    </location>
</feature>